<keyword evidence="6" id="KW-1185">Reference proteome</keyword>
<keyword evidence="3" id="KW-0012">Acyltransferase</keyword>
<evidence type="ECO:0000256" key="3">
    <source>
        <dbReference type="ARBA" id="ARBA00023315"/>
    </source>
</evidence>
<dbReference type="NCBIfam" id="TIGR03243">
    <property type="entry name" value="arg_catab_AOST"/>
    <property type="match status" value="1"/>
</dbReference>
<dbReference type="RefSeq" id="WP_090134024.1">
    <property type="nucleotide sequence ID" value="NZ_FOLY01000004.1"/>
</dbReference>
<dbReference type="InterPro" id="IPR007041">
    <property type="entry name" value="Arg_succinylTrfase_AstA/AruG"/>
</dbReference>
<dbReference type="Proteomes" id="UP000199046">
    <property type="component" value="Unassembled WGS sequence"/>
</dbReference>
<dbReference type="OrthoDB" id="21121at2"/>
<dbReference type="NCBIfam" id="TIGR03244">
    <property type="entry name" value="arg_catab_AstA"/>
    <property type="match status" value="1"/>
</dbReference>
<evidence type="ECO:0000256" key="4">
    <source>
        <dbReference type="NCBIfam" id="TIGR03244"/>
    </source>
</evidence>
<name>A0A1I1KZH9_9GAMM</name>
<dbReference type="GO" id="GO:0006527">
    <property type="term" value="P:L-arginine catabolic process"/>
    <property type="evidence" value="ECO:0007669"/>
    <property type="project" value="UniProtKB-UniRule"/>
</dbReference>
<keyword evidence="2 5" id="KW-0808">Transferase</keyword>
<accession>A0A1I1KZH9</accession>
<dbReference type="EC" id="2.3.1.109" evidence="4"/>
<reference evidence="6" key="1">
    <citation type="submission" date="2016-10" db="EMBL/GenBank/DDBJ databases">
        <authorList>
            <person name="Varghese N."/>
            <person name="Submissions S."/>
        </authorList>
    </citation>
    <scope>NUCLEOTIDE SEQUENCE [LARGE SCALE GENOMIC DNA]</scope>
    <source>
        <strain evidence="6">DSM 23439</strain>
    </source>
</reference>
<dbReference type="AlphaFoldDB" id="A0A1I1KZH9"/>
<evidence type="ECO:0000313" key="5">
    <source>
        <dbReference type="EMBL" id="SFC66184.1"/>
    </source>
</evidence>
<dbReference type="PANTHER" id="PTHR30420:SF1">
    <property type="entry name" value="ARGININE N-SUCCINYLTRANSFERASE"/>
    <property type="match status" value="1"/>
</dbReference>
<dbReference type="PANTHER" id="PTHR30420">
    <property type="entry name" value="N-SUCCINYLARGININE DIHYDROLASE"/>
    <property type="match status" value="1"/>
</dbReference>
<evidence type="ECO:0000313" key="6">
    <source>
        <dbReference type="Proteomes" id="UP000199046"/>
    </source>
</evidence>
<dbReference type="InterPro" id="IPR016181">
    <property type="entry name" value="Acyl_CoA_acyltransferase"/>
</dbReference>
<sequence length="353" mass="39274">MLIRPIEAGDIDALQAIAVETGPGFTSLPDNRDFLIDKIAHARESFERSHDASQEALDAALYFFVLEDDSQPADSAERLAGCCAIEARVGLEAPFYHYRIGQLAHSSNHLELHRTLDTLFLCSDHTGSAEVCSLYLRQRWRGEAPRPMRNGTLLSRARWLFMAGFRERFPDRVLAEMRGHFDDEGKSPFWEALGQKFLPIEFQRADHLTGMGEKGFIGEMMPRHPICTSFLPAAARACIGQVHTQTRPALAMLNRDGLRFEGYIDIFDGGPTVEAYIDDVRSIRDSHTARVVVHAGLECDERPGWLAATTGAAVDFRAGWVGRGPQKDVIALTPEEAQRLNVAEGDTLRLLAT</sequence>
<gene>
    <name evidence="5" type="ORF">SAMN05421848_2281</name>
</gene>
<proteinExistence type="predicted"/>
<keyword evidence="1" id="KW-0056">Arginine metabolism</keyword>
<dbReference type="EMBL" id="FOLY01000004">
    <property type="protein sequence ID" value="SFC66184.1"/>
    <property type="molecule type" value="Genomic_DNA"/>
</dbReference>
<dbReference type="STRING" id="402385.SAMN05421848_2281"/>
<dbReference type="InterPro" id="IPR017650">
    <property type="entry name" value="Arginine_N-succinylTrfase"/>
</dbReference>
<evidence type="ECO:0000256" key="1">
    <source>
        <dbReference type="ARBA" id="ARBA00022503"/>
    </source>
</evidence>
<evidence type="ECO:0000256" key="2">
    <source>
        <dbReference type="ARBA" id="ARBA00022679"/>
    </source>
</evidence>
<dbReference type="Pfam" id="PF04958">
    <property type="entry name" value="AstA"/>
    <property type="match status" value="1"/>
</dbReference>
<dbReference type="SUPFAM" id="SSF55729">
    <property type="entry name" value="Acyl-CoA N-acyltransferases (Nat)"/>
    <property type="match status" value="1"/>
</dbReference>
<protein>
    <recommendedName>
        <fullName evidence="4">Arginine N-succinyltransferase</fullName>
        <ecNumber evidence="4">2.3.1.109</ecNumber>
    </recommendedName>
</protein>
<dbReference type="GO" id="GO:0008791">
    <property type="term" value="F:arginine N-succinyltransferase activity"/>
    <property type="evidence" value="ECO:0007669"/>
    <property type="project" value="UniProtKB-UniRule"/>
</dbReference>
<organism evidence="5 6">
    <name type="scientific">Kushneria avicenniae</name>
    <dbReference type="NCBI Taxonomy" id="402385"/>
    <lineage>
        <taxon>Bacteria</taxon>
        <taxon>Pseudomonadati</taxon>
        <taxon>Pseudomonadota</taxon>
        <taxon>Gammaproteobacteria</taxon>
        <taxon>Oceanospirillales</taxon>
        <taxon>Halomonadaceae</taxon>
        <taxon>Kushneria</taxon>
    </lineage>
</organism>